<dbReference type="InterPro" id="IPR007440">
    <property type="entry name" value="Chorismate--pyruvate_lyase"/>
</dbReference>
<keyword evidence="1" id="KW-0963">Cytoplasm</keyword>
<evidence type="ECO:0000313" key="4">
    <source>
        <dbReference type="EMBL" id="OIQ72351.1"/>
    </source>
</evidence>
<dbReference type="PANTHER" id="PTHR38683:SF1">
    <property type="entry name" value="CHORISMATE PYRUVATE-LYASE"/>
    <property type="match status" value="1"/>
</dbReference>
<evidence type="ECO:0000256" key="3">
    <source>
        <dbReference type="ARBA" id="ARBA00023239"/>
    </source>
</evidence>
<dbReference type="SUPFAM" id="SSF64288">
    <property type="entry name" value="Chorismate lyase-like"/>
    <property type="match status" value="1"/>
</dbReference>
<dbReference type="Pfam" id="PF04345">
    <property type="entry name" value="Chor_lyase"/>
    <property type="match status" value="1"/>
</dbReference>
<keyword evidence="4" id="KW-0670">Pyruvate</keyword>
<dbReference type="GO" id="GO:0006744">
    <property type="term" value="P:ubiquinone biosynthetic process"/>
    <property type="evidence" value="ECO:0007669"/>
    <property type="project" value="UniProtKB-KW"/>
</dbReference>
<protein>
    <submittedName>
        <fullName evidence="4">Chorismate pyruvate-lyase</fullName>
        <ecNumber evidence="4">4.1.3.40</ecNumber>
    </submittedName>
</protein>
<dbReference type="PANTHER" id="PTHR38683">
    <property type="entry name" value="CHORISMATE PYRUVATE-LYASE"/>
    <property type="match status" value="1"/>
</dbReference>
<sequence>MTAGGWLPLRPAAARSGIAPWLAERGSLTARLRAHCTQFGLRRLCHGTGAAQADDPGCGGPRLWRREVLLLADGQPVVFARSVAARDVLRDSWRLLRGLGARPLGDAVFARPGVRRTPIRVRRLRRGDALQRAACRAAGLAADTELWARRSAFVHRGAAVWVTEVFLPALSTLRVS</sequence>
<reference evidence="4" key="1">
    <citation type="submission" date="2016-10" db="EMBL/GenBank/DDBJ databases">
        <title>Sequence of Gallionella enrichment culture.</title>
        <authorList>
            <person name="Poehlein A."/>
            <person name="Muehling M."/>
            <person name="Daniel R."/>
        </authorList>
    </citation>
    <scope>NUCLEOTIDE SEQUENCE</scope>
</reference>
<organism evidence="4">
    <name type="scientific">mine drainage metagenome</name>
    <dbReference type="NCBI Taxonomy" id="410659"/>
    <lineage>
        <taxon>unclassified sequences</taxon>
        <taxon>metagenomes</taxon>
        <taxon>ecological metagenomes</taxon>
    </lineage>
</organism>
<dbReference type="EMBL" id="MLJW01003307">
    <property type="protein sequence ID" value="OIQ72351.1"/>
    <property type="molecule type" value="Genomic_DNA"/>
</dbReference>
<dbReference type="HAMAP" id="MF_01632">
    <property type="entry name" value="UbiC"/>
    <property type="match status" value="1"/>
</dbReference>
<dbReference type="AlphaFoldDB" id="A0A1J5PX06"/>
<dbReference type="GO" id="GO:0005829">
    <property type="term" value="C:cytosol"/>
    <property type="evidence" value="ECO:0007669"/>
    <property type="project" value="TreeGrafter"/>
</dbReference>
<proteinExistence type="inferred from homology"/>
<keyword evidence="3 4" id="KW-0456">Lyase</keyword>
<comment type="caution">
    <text evidence="4">The sequence shown here is derived from an EMBL/GenBank/DDBJ whole genome shotgun (WGS) entry which is preliminary data.</text>
</comment>
<evidence type="ECO:0000256" key="2">
    <source>
        <dbReference type="ARBA" id="ARBA00022688"/>
    </source>
</evidence>
<dbReference type="EC" id="4.1.3.40" evidence="4"/>
<keyword evidence="2" id="KW-0831">Ubiquinone biosynthesis</keyword>
<dbReference type="InterPro" id="IPR028978">
    <property type="entry name" value="Chorismate_lyase_/UTRA_dom_sf"/>
</dbReference>
<accession>A0A1J5PX06</accession>
<name>A0A1J5PX06_9ZZZZ</name>
<dbReference type="GO" id="GO:0008813">
    <property type="term" value="F:chorismate lyase activity"/>
    <property type="evidence" value="ECO:0007669"/>
    <property type="project" value="UniProtKB-EC"/>
</dbReference>
<evidence type="ECO:0000256" key="1">
    <source>
        <dbReference type="ARBA" id="ARBA00022490"/>
    </source>
</evidence>
<dbReference type="Gene3D" id="3.40.1410.10">
    <property type="entry name" value="Chorismate lyase-like"/>
    <property type="match status" value="1"/>
</dbReference>
<gene>
    <name evidence="4" type="primary">ubiC_5</name>
    <name evidence="4" type="ORF">GALL_460230</name>
</gene>